<organism evidence="2 3">
    <name type="scientific">Tanacetum coccineum</name>
    <dbReference type="NCBI Taxonomy" id="301880"/>
    <lineage>
        <taxon>Eukaryota</taxon>
        <taxon>Viridiplantae</taxon>
        <taxon>Streptophyta</taxon>
        <taxon>Embryophyta</taxon>
        <taxon>Tracheophyta</taxon>
        <taxon>Spermatophyta</taxon>
        <taxon>Magnoliopsida</taxon>
        <taxon>eudicotyledons</taxon>
        <taxon>Gunneridae</taxon>
        <taxon>Pentapetalae</taxon>
        <taxon>asterids</taxon>
        <taxon>campanulids</taxon>
        <taxon>Asterales</taxon>
        <taxon>Asteraceae</taxon>
        <taxon>Asteroideae</taxon>
        <taxon>Anthemideae</taxon>
        <taxon>Anthemidinae</taxon>
        <taxon>Tanacetum</taxon>
    </lineage>
</organism>
<proteinExistence type="predicted"/>
<feature type="compositionally biased region" description="Polar residues" evidence="1">
    <location>
        <begin position="368"/>
        <end position="382"/>
    </location>
</feature>
<dbReference type="PANTHER" id="PTHR31973:SF190">
    <property type="entry name" value="MULE TRANSPOSASE DOMAIN-CONTAINING PROTEIN"/>
    <property type="match status" value="1"/>
</dbReference>
<gene>
    <name evidence="2" type="ORF">Tco_0624152</name>
</gene>
<feature type="region of interest" description="Disordered" evidence="1">
    <location>
        <begin position="368"/>
        <end position="388"/>
    </location>
</feature>
<reference evidence="2" key="1">
    <citation type="journal article" date="2022" name="Int. J. Mol. Sci.">
        <title>Draft Genome of Tanacetum Coccineum: Genomic Comparison of Closely Related Tanacetum-Family Plants.</title>
        <authorList>
            <person name="Yamashiro T."/>
            <person name="Shiraishi A."/>
            <person name="Nakayama K."/>
            <person name="Satake H."/>
        </authorList>
    </citation>
    <scope>NUCLEOTIDE SEQUENCE</scope>
</reference>
<evidence type="ECO:0000313" key="2">
    <source>
        <dbReference type="EMBL" id="GJS50790.1"/>
    </source>
</evidence>
<accession>A0ABQ4WD22</accession>
<evidence type="ECO:0000313" key="3">
    <source>
        <dbReference type="Proteomes" id="UP001151760"/>
    </source>
</evidence>
<dbReference type="EMBL" id="BQNB010008541">
    <property type="protein sequence ID" value="GJS50790.1"/>
    <property type="molecule type" value="Genomic_DNA"/>
</dbReference>
<comment type="caution">
    <text evidence="2">The sequence shown here is derived from an EMBL/GenBank/DDBJ whole genome shotgun (WGS) entry which is preliminary data.</text>
</comment>
<feature type="region of interest" description="Disordered" evidence="1">
    <location>
        <begin position="442"/>
        <end position="479"/>
    </location>
</feature>
<keyword evidence="3" id="KW-1185">Reference proteome</keyword>
<protein>
    <submittedName>
        <fullName evidence="2">Ribonuclease H-like domain-containing protein</fullName>
    </submittedName>
</protein>
<dbReference type="Proteomes" id="UP001151760">
    <property type="component" value="Unassembled WGS sequence"/>
</dbReference>
<dbReference type="PANTHER" id="PTHR31973">
    <property type="entry name" value="POLYPROTEIN, PUTATIVE-RELATED"/>
    <property type="match status" value="1"/>
</dbReference>
<feature type="region of interest" description="Disordered" evidence="1">
    <location>
        <begin position="1"/>
        <end position="31"/>
    </location>
</feature>
<name>A0ABQ4WD22_9ASTR</name>
<evidence type="ECO:0000256" key="1">
    <source>
        <dbReference type="SAM" id="MobiDB-lite"/>
    </source>
</evidence>
<feature type="compositionally biased region" description="Polar residues" evidence="1">
    <location>
        <begin position="1"/>
        <end position="13"/>
    </location>
</feature>
<reference evidence="2" key="2">
    <citation type="submission" date="2022-01" db="EMBL/GenBank/DDBJ databases">
        <authorList>
            <person name="Yamashiro T."/>
            <person name="Shiraishi A."/>
            <person name="Satake H."/>
            <person name="Nakayama K."/>
        </authorList>
    </citation>
    <scope>NUCLEOTIDE SEQUENCE</scope>
</reference>
<sequence length="479" mass="53854">MQSYFDRNPTCNGDSGPHGMEAPLSTVDGHHRATHRTTRIDLWKAPFKQRFTQNPLWQRLALRRYAEQGNGQEDESAPSDGQFFYDDEGIYTAYENRIVMLQSSEDCSGQWKYSFYTGQQFTTPKEAKDRVYLHSIESIRNLKLYKNDSVRIRARCEGKDAHDKGDLCPWVLYVGKDKYTQNWVVKRPQGYTPWPSIQEYQHCTYKFLSEKIFEQVRVNPDIPVKAVQDQLQCELEVQISMSKAFRAKAKAEREIRGDHGIIPAIKTVYPSAEHRYCLRHIHENMKSGDDEVPKAQRNWLNKIPTKTWADLQFFRLDPNLISYAQQHLERCDDKYSCEYDIGSCRKWIEQGEFPCKLLVAACGNNAEGSGSASRQAQQTQPAVDQDGSGGSGFGVVLGLSAAGGPGGHDVGEGESAAGKDVKLASKLDRTIPIRSYDLDPAKTKMIPASQTKNADGREMGDGVPTQSSAAGGASEWSFL</sequence>